<accession>A0ABT1I9V1</accession>
<evidence type="ECO:0000256" key="1">
    <source>
        <dbReference type="ARBA" id="ARBA00001933"/>
    </source>
</evidence>
<dbReference type="Pfam" id="PF00202">
    <property type="entry name" value="Aminotran_3"/>
    <property type="match status" value="1"/>
</dbReference>
<dbReference type="GO" id="GO:0008483">
    <property type="term" value="F:transaminase activity"/>
    <property type="evidence" value="ECO:0007669"/>
    <property type="project" value="UniProtKB-KW"/>
</dbReference>
<reference evidence="4 5" key="1">
    <citation type="submission" date="2022-06" db="EMBL/GenBank/DDBJ databases">
        <title>Genomic Encyclopedia of Archaeal and Bacterial Type Strains, Phase II (KMG-II): from individual species to whole genera.</title>
        <authorList>
            <person name="Goeker M."/>
        </authorList>
    </citation>
    <scope>NUCLEOTIDE SEQUENCE [LARGE SCALE GENOMIC DNA]</scope>
    <source>
        <strain evidence="4 5">DSM 44255</strain>
    </source>
</reference>
<evidence type="ECO:0000313" key="4">
    <source>
        <dbReference type="EMBL" id="MCP2269359.1"/>
    </source>
</evidence>
<dbReference type="Proteomes" id="UP001205185">
    <property type="component" value="Unassembled WGS sequence"/>
</dbReference>
<dbReference type="Gene3D" id="3.90.1150.10">
    <property type="entry name" value="Aspartate Aminotransferase, domain 1"/>
    <property type="match status" value="1"/>
</dbReference>
<dbReference type="RefSeq" id="WP_253886358.1">
    <property type="nucleotide sequence ID" value="NZ_BAAAVB010000004.1"/>
</dbReference>
<organism evidence="4 5">
    <name type="scientific">Actinokineospora diospyrosa</name>
    <dbReference type="NCBI Taxonomy" id="103728"/>
    <lineage>
        <taxon>Bacteria</taxon>
        <taxon>Bacillati</taxon>
        <taxon>Actinomycetota</taxon>
        <taxon>Actinomycetes</taxon>
        <taxon>Pseudonocardiales</taxon>
        <taxon>Pseudonocardiaceae</taxon>
        <taxon>Actinokineospora</taxon>
    </lineage>
</organism>
<dbReference type="InterPro" id="IPR005814">
    <property type="entry name" value="Aminotrans_3"/>
</dbReference>
<proteinExistence type="inferred from homology"/>
<dbReference type="InterPro" id="IPR015424">
    <property type="entry name" value="PyrdxlP-dep_Trfase"/>
</dbReference>
<protein>
    <submittedName>
        <fullName evidence="4">4-aminobutyrate aminotransferase / (S)-3-amino-2-methylpropionate transaminase</fullName>
    </submittedName>
</protein>
<keyword evidence="2 3" id="KW-0663">Pyridoxal phosphate</keyword>
<gene>
    <name evidence="4" type="ORF">LV75_001847</name>
</gene>
<keyword evidence="5" id="KW-1185">Reference proteome</keyword>
<comment type="caution">
    <text evidence="4">The sequence shown here is derived from an EMBL/GenBank/DDBJ whole genome shotgun (WGS) entry which is preliminary data.</text>
</comment>
<dbReference type="EMBL" id="JAMTCO010000004">
    <property type="protein sequence ID" value="MCP2269359.1"/>
    <property type="molecule type" value="Genomic_DNA"/>
</dbReference>
<dbReference type="PROSITE" id="PS00600">
    <property type="entry name" value="AA_TRANSFER_CLASS_3"/>
    <property type="match status" value="1"/>
</dbReference>
<dbReference type="CDD" id="cd00610">
    <property type="entry name" value="OAT_like"/>
    <property type="match status" value="1"/>
</dbReference>
<comment type="similarity">
    <text evidence="3">Belongs to the class-III pyridoxal-phosphate-dependent aminotransferase family.</text>
</comment>
<dbReference type="PIRSF" id="PIRSF000521">
    <property type="entry name" value="Transaminase_4ab_Lys_Orn"/>
    <property type="match status" value="1"/>
</dbReference>
<dbReference type="PANTHER" id="PTHR11986">
    <property type="entry name" value="AMINOTRANSFERASE CLASS III"/>
    <property type="match status" value="1"/>
</dbReference>
<evidence type="ECO:0000313" key="5">
    <source>
        <dbReference type="Proteomes" id="UP001205185"/>
    </source>
</evidence>
<sequence>MQTSPLVVASAEGARIRDVDGNEYIDFAGGVGALNGGHTPPAVVAAIRQQLEAHLHVGYSAAQYDGYSQVCKRLVACHPGEGPYKALLVGSGAEAVENAVRIARVATGRSAVIAFDRAFHGRTLLTAALTDRPGAFPVPDIHRAMAPYPYRGVSAEDALASVRALLAREVDPADVAAVVFEPVQGEGGFLPAPPEFLVGLREICTEHGIALVFDEIQSGMCRTGPPAACAHVPGAVPDLIAWGKSLGGGLPLAGVTGRAELVDAVPPGGIASGTMGGNPLSCAAAGVTLEQVLDPVFQRAAADLGADLRSRLDALAAEIPLIGEVRGLGAMQAIELVTDRDTREPAPKATAAVVEAARGAGLLVKSCGAHGNVIRVLVPLVATTTDLDLGFGVLRHALREAA</sequence>
<dbReference type="InterPro" id="IPR015422">
    <property type="entry name" value="PyrdxlP-dep_Trfase_small"/>
</dbReference>
<dbReference type="InterPro" id="IPR015421">
    <property type="entry name" value="PyrdxlP-dep_Trfase_major"/>
</dbReference>
<dbReference type="InterPro" id="IPR049704">
    <property type="entry name" value="Aminotrans_3_PPA_site"/>
</dbReference>
<dbReference type="InterPro" id="IPR050103">
    <property type="entry name" value="Class-III_PLP-dep_AT"/>
</dbReference>
<name>A0ABT1I9V1_9PSEU</name>
<keyword evidence="4" id="KW-0808">Transferase</keyword>
<keyword evidence="4" id="KW-0032">Aminotransferase</keyword>
<comment type="cofactor">
    <cofactor evidence="1">
        <name>pyridoxal 5'-phosphate</name>
        <dbReference type="ChEBI" id="CHEBI:597326"/>
    </cofactor>
</comment>
<dbReference type="Gene3D" id="3.40.640.10">
    <property type="entry name" value="Type I PLP-dependent aspartate aminotransferase-like (Major domain)"/>
    <property type="match status" value="1"/>
</dbReference>
<dbReference type="SUPFAM" id="SSF53383">
    <property type="entry name" value="PLP-dependent transferases"/>
    <property type="match status" value="1"/>
</dbReference>
<evidence type="ECO:0000256" key="2">
    <source>
        <dbReference type="ARBA" id="ARBA00022898"/>
    </source>
</evidence>
<evidence type="ECO:0000256" key="3">
    <source>
        <dbReference type="RuleBase" id="RU003560"/>
    </source>
</evidence>